<proteinExistence type="predicted"/>
<reference evidence="5" key="1">
    <citation type="journal article" date="2012" name="Stand. Genomic Sci.">
        <title>Permanent draft genome sequence of the gliding predator Saprospira grandis strain Sa g1 (= HR1).</title>
        <authorList>
            <person name="Mavromatis K."/>
            <person name="Chertkov O."/>
            <person name="Lapidus A."/>
            <person name="Nolan M."/>
            <person name="Lucas S."/>
            <person name="Tice H."/>
            <person name="Del Rio T.G."/>
            <person name="Cheng J.F."/>
            <person name="Han C."/>
            <person name="Tapia R."/>
            <person name="Bruce D."/>
            <person name="Goodwin L.A."/>
            <person name="Pitluck S."/>
            <person name="Huntemann M."/>
            <person name="Liolios K."/>
            <person name="Pagani I."/>
            <person name="Ivanova N."/>
            <person name="Mikhailova N."/>
            <person name="Pati A."/>
            <person name="Chen A."/>
            <person name="Palaniappan K."/>
            <person name="Land M."/>
            <person name="Brambilla E.M."/>
            <person name="Rohde M."/>
            <person name="Spring S."/>
            <person name="Goker M."/>
            <person name="Detter J.C."/>
            <person name="Bristow J."/>
            <person name="Eisen J.A."/>
            <person name="Markowitz V."/>
            <person name="Hugenholtz P."/>
            <person name="Kyrpides N.C."/>
            <person name="Klenk H.P."/>
            <person name="Woyke T."/>
        </authorList>
    </citation>
    <scope>NUCLEOTIDE SEQUENCE [LARGE SCALE GENOMIC DNA]</scope>
    <source>
        <strain evidence="5">DSM 2844</strain>
    </source>
</reference>
<dbReference type="Pfam" id="PF03787">
    <property type="entry name" value="RAMPs"/>
    <property type="match status" value="1"/>
</dbReference>
<dbReference type="NCBIfam" id="TIGR03986">
    <property type="entry name" value="TIGR03986 family CRISPR-associated RAMP protein"/>
    <property type="match status" value="1"/>
</dbReference>
<feature type="region of interest" description="Disordered" evidence="2">
    <location>
        <begin position="658"/>
        <end position="683"/>
    </location>
</feature>
<dbReference type="InterPro" id="IPR023825">
    <property type="entry name" value="CRISPR-assoc_RAMP_BGP1436"/>
</dbReference>
<evidence type="ECO:0000256" key="2">
    <source>
        <dbReference type="SAM" id="MobiDB-lite"/>
    </source>
</evidence>
<evidence type="ECO:0000259" key="3">
    <source>
        <dbReference type="Pfam" id="PF03787"/>
    </source>
</evidence>
<organism evidence="4 5">
    <name type="scientific">Saprospira grandis DSM 2844</name>
    <dbReference type="NCBI Taxonomy" id="694433"/>
    <lineage>
        <taxon>Bacteria</taxon>
        <taxon>Pseudomonadati</taxon>
        <taxon>Bacteroidota</taxon>
        <taxon>Saprospiria</taxon>
        <taxon>Saprospirales</taxon>
        <taxon>Saprospiraceae</taxon>
        <taxon>Saprospira</taxon>
    </lineage>
</organism>
<feature type="domain" description="CRISPR type III-associated protein" evidence="3">
    <location>
        <begin position="45"/>
        <end position="96"/>
    </location>
</feature>
<dbReference type="GO" id="GO:0051607">
    <property type="term" value="P:defense response to virus"/>
    <property type="evidence" value="ECO:0007669"/>
    <property type="project" value="UniProtKB-KW"/>
</dbReference>
<dbReference type="OrthoDB" id="5362408at2"/>
<evidence type="ECO:0000313" key="5">
    <source>
        <dbReference type="Proteomes" id="UP000005113"/>
    </source>
</evidence>
<dbReference type="EMBL" id="JH719942">
    <property type="protein sequence ID" value="EJF54478.1"/>
    <property type="molecule type" value="Genomic_DNA"/>
</dbReference>
<dbReference type="Proteomes" id="UP000005113">
    <property type="component" value="Unassembled WGS sequence"/>
</dbReference>
<evidence type="ECO:0000256" key="1">
    <source>
        <dbReference type="ARBA" id="ARBA00023118"/>
    </source>
</evidence>
<accession>J1I7R9</accession>
<dbReference type="RefSeq" id="WP_002660212.1">
    <property type="nucleotide sequence ID" value="NZ_JH719942.1"/>
</dbReference>
<sequence length="801" mass="90615">MSNYIKAPYNFVPVEENVFYPAWSQYLSHDAPFSDGKSGYIEVDIEAKQPIFIADGRLGQRAEGQKLSFFSHEGKYMVPGSSFKGMLRAVVEVMSYGKLGIFNQHQFAFRDLNNKPLYMNRIRQDNRPIQAGWLQKQEDGRYLLTPCGEPGRISFGDIDRAFGTNMVDYFVKGGKKNSLYDRNKDEHKAARFKYKTFSQIGAAETTYTFVPTKKGYTLAGYNDPRGMKGVLVFTGQPGLRQENRGRRSTGKGKEFIFFETGRAEIEVGPEVIESFKQAYFDYDENRQTVDWKYWSKELKKGERIPVFYNTDGVKEVAHLGLSYLYKLPYDYGVADLDPSKTVENFDRLDMAECIFGWVPNAAAGDKSGYQELKGRVQVGHLKAVGSPSLGDSVTAVLSSPKASYYPNYIAQHLDLANHLAGRYYNTYNNKDAHISGRKRYPLRTNKILENKGTDNVSTGFHPLKASSQFKGRIYFHNLREVELGAILSALTFHDSADQYWHQIGMGKPLGLGAIQVNAKLFLDGQEAADAALDAMGSFEACMLQHDANWLNSASIVELLSMAKANLYMDDDLGYMVMDQQGRQNHFKEAKNKNEGLNRYSILSGEEEGLLPLSRGEAPAEFGAEKDKLSQKIQEQQKQLKDRREQLYALLAIKKEQAAREKDRADRRREEAEAQEKERQKRAAEIAAKQAEIAAKQAALKKADEERKARKREQAAKKGLDPVKEKTQLGQVRTVVSQFIKASGEKTLAEEYWEELKENLAIAYSNSPKGKQREWKKKLAKELSNWLGDSATAENWAKEILG</sequence>
<dbReference type="HOGENOM" id="CLU_019089_0_0_10"/>
<evidence type="ECO:0000313" key="4">
    <source>
        <dbReference type="EMBL" id="EJF54478.1"/>
    </source>
</evidence>
<dbReference type="AlphaFoldDB" id="J1I7R9"/>
<gene>
    <name evidence="4" type="ORF">SapgrDRAFT_2823</name>
</gene>
<keyword evidence="1" id="KW-0051">Antiviral defense</keyword>
<dbReference type="InterPro" id="IPR005537">
    <property type="entry name" value="RAMP_III_fam"/>
</dbReference>
<name>J1I7R9_9BACT</name>
<protein>
    <submittedName>
        <fullName evidence="4">CRISPR-associated protein</fullName>
    </submittedName>
</protein>
<feature type="region of interest" description="Disordered" evidence="2">
    <location>
        <begin position="701"/>
        <end position="721"/>
    </location>
</feature>